<proteinExistence type="predicted"/>
<evidence type="ECO:0000313" key="2">
    <source>
        <dbReference type="Proteomes" id="UP000800082"/>
    </source>
</evidence>
<dbReference type="GeneID" id="54348127"/>
<accession>A0A6A5RNG5</accession>
<dbReference type="RefSeq" id="XP_033450193.1">
    <property type="nucleotide sequence ID" value="XM_033590460.1"/>
</dbReference>
<name>A0A6A5RNG5_9PLEO</name>
<dbReference type="Proteomes" id="UP000800082">
    <property type="component" value="Unassembled WGS sequence"/>
</dbReference>
<organism evidence="1 2">
    <name type="scientific">Didymella exigua CBS 183.55</name>
    <dbReference type="NCBI Taxonomy" id="1150837"/>
    <lineage>
        <taxon>Eukaryota</taxon>
        <taxon>Fungi</taxon>
        <taxon>Dikarya</taxon>
        <taxon>Ascomycota</taxon>
        <taxon>Pezizomycotina</taxon>
        <taxon>Dothideomycetes</taxon>
        <taxon>Pleosporomycetidae</taxon>
        <taxon>Pleosporales</taxon>
        <taxon>Pleosporineae</taxon>
        <taxon>Didymellaceae</taxon>
        <taxon>Didymella</taxon>
    </lineage>
</organism>
<keyword evidence="2" id="KW-1185">Reference proteome</keyword>
<sequence length="152" mass="16747">MVVIDSGNYPLIDTQKMRFSAVMPLCEKDRVINLLKARAYCATPSPHEPWFARTISGAKAVYAKVFVDASDICVSSLPPTVSSTQKKVSVLVLLHHRRAVCRAIFSPEDSTQKFERSGVLLVAAVAYKSISSDSIICNMRPWHDLGNKHSVG</sequence>
<protein>
    <submittedName>
        <fullName evidence="1">Uncharacterized protein</fullName>
    </submittedName>
</protein>
<dbReference type="EMBL" id="ML978964">
    <property type="protein sequence ID" value="KAF1929945.1"/>
    <property type="molecule type" value="Genomic_DNA"/>
</dbReference>
<evidence type="ECO:0000313" key="1">
    <source>
        <dbReference type="EMBL" id="KAF1929945.1"/>
    </source>
</evidence>
<gene>
    <name evidence="1" type="ORF">M421DRAFT_413843</name>
</gene>
<dbReference type="AlphaFoldDB" id="A0A6A5RNG5"/>
<reference evidence="1" key="1">
    <citation type="journal article" date="2020" name="Stud. Mycol.">
        <title>101 Dothideomycetes genomes: a test case for predicting lifestyles and emergence of pathogens.</title>
        <authorList>
            <person name="Haridas S."/>
            <person name="Albert R."/>
            <person name="Binder M."/>
            <person name="Bloem J."/>
            <person name="Labutti K."/>
            <person name="Salamov A."/>
            <person name="Andreopoulos B."/>
            <person name="Baker S."/>
            <person name="Barry K."/>
            <person name="Bills G."/>
            <person name="Bluhm B."/>
            <person name="Cannon C."/>
            <person name="Castanera R."/>
            <person name="Culley D."/>
            <person name="Daum C."/>
            <person name="Ezra D."/>
            <person name="Gonzalez J."/>
            <person name="Henrissat B."/>
            <person name="Kuo A."/>
            <person name="Liang C."/>
            <person name="Lipzen A."/>
            <person name="Lutzoni F."/>
            <person name="Magnuson J."/>
            <person name="Mondo S."/>
            <person name="Nolan M."/>
            <person name="Ohm R."/>
            <person name="Pangilinan J."/>
            <person name="Park H.-J."/>
            <person name="Ramirez L."/>
            <person name="Alfaro M."/>
            <person name="Sun H."/>
            <person name="Tritt A."/>
            <person name="Yoshinaga Y."/>
            <person name="Zwiers L.-H."/>
            <person name="Turgeon B."/>
            <person name="Goodwin S."/>
            <person name="Spatafora J."/>
            <person name="Crous P."/>
            <person name="Grigoriev I."/>
        </authorList>
    </citation>
    <scope>NUCLEOTIDE SEQUENCE</scope>
    <source>
        <strain evidence="1">CBS 183.55</strain>
    </source>
</reference>